<keyword evidence="4" id="KW-0813">Transport</keyword>
<evidence type="ECO:0000256" key="4">
    <source>
        <dbReference type="ARBA" id="ARBA00022448"/>
    </source>
</evidence>
<comment type="subcellular location">
    <subcellularLocation>
        <location evidence="1">Secreted</location>
    </subcellularLocation>
</comment>
<proteinExistence type="inferred from homology"/>
<evidence type="ECO:0000256" key="2">
    <source>
        <dbReference type="ARBA" id="ARBA00006889"/>
    </source>
</evidence>
<evidence type="ECO:0000256" key="8">
    <source>
        <dbReference type="ARBA" id="ARBA00023157"/>
    </source>
</evidence>
<protein>
    <recommendedName>
        <fullName evidence="3">Apolipoprotein D</fullName>
    </recommendedName>
</protein>
<feature type="domain" description="Lipocalin/cytosolic fatty-acid binding" evidence="11">
    <location>
        <begin position="36"/>
        <end position="180"/>
    </location>
</feature>
<reference evidence="12" key="2">
    <citation type="journal article" date="2021" name="Genome Biol. Evol.">
        <title>Developing a high-quality reference genome for a parasitic bivalve with doubly uniparental inheritance (Bivalvia: Unionida).</title>
        <authorList>
            <person name="Smith C.H."/>
        </authorList>
    </citation>
    <scope>NUCLEOTIDE SEQUENCE</scope>
    <source>
        <strain evidence="12">CHS0354</strain>
        <tissue evidence="12">Mantle</tissue>
    </source>
</reference>
<evidence type="ECO:0000256" key="7">
    <source>
        <dbReference type="ARBA" id="ARBA00023121"/>
    </source>
</evidence>
<dbReference type="InterPro" id="IPR003057">
    <property type="entry name" value="Invtbrt_color"/>
</dbReference>
<sequence length="186" mass="21410">MWSSILSILMLIVYASSQVPSTGKCPEIKTQTNFVLNQYIGVWYEIYKFYTSFESNQKCIKANYTLEPNGHVSVWNTALNIQDDKPVSAVGDGYAPDPNDTARLEVRFSEFAPYANYWVLDTDYENYSLVYSCKDFLGLEKFEFAWILSRTHDLASKDKDKLFDVLEKFGIKSSNFMMTDQTNCPN</sequence>
<feature type="signal peptide" evidence="10">
    <location>
        <begin position="1"/>
        <end position="17"/>
    </location>
</feature>
<dbReference type="Proteomes" id="UP001195483">
    <property type="component" value="Unassembled WGS sequence"/>
</dbReference>
<evidence type="ECO:0000256" key="10">
    <source>
        <dbReference type="PIRNR" id="PIRNR036893"/>
    </source>
</evidence>
<comment type="caution">
    <text evidence="12">The sequence shown here is derived from an EMBL/GenBank/DDBJ whole genome shotgun (WGS) entry which is preliminary data.</text>
</comment>
<dbReference type="InterPro" id="IPR000566">
    <property type="entry name" value="Lipocln_cytosolic_FA-bd_dom"/>
</dbReference>
<dbReference type="AlphaFoldDB" id="A0AAE0SC43"/>
<evidence type="ECO:0000313" key="12">
    <source>
        <dbReference type="EMBL" id="KAK3589107.1"/>
    </source>
</evidence>
<organism evidence="12 13">
    <name type="scientific">Potamilus streckersoni</name>
    <dbReference type="NCBI Taxonomy" id="2493646"/>
    <lineage>
        <taxon>Eukaryota</taxon>
        <taxon>Metazoa</taxon>
        <taxon>Spiralia</taxon>
        <taxon>Lophotrochozoa</taxon>
        <taxon>Mollusca</taxon>
        <taxon>Bivalvia</taxon>
        <taxon>Autobranchia</taxon>
        <taxon>Heteroconchia</taxon>
        <taxon>Palaeoheterodonta</taxon>
        <taxon>Unionida</taxon>
        <taxon>Unionoidea</taxon>
        <taxon>Unionidae</taxon>
        <taxon>Ambleminae</taxon>
        <taxon>Lampsilini</taxon>
        <taxon>Potamilus</taxon>
    </lineage>
</organism>
<dbReference type="InterPro" id="IPR012674">
    <property type="entry name" value="Calycin"/>
</dbReference>
<dbReference type="SUPFAM" id="SSF50814">
    <property type="entry name" value="Lipocalins"/>
    <property type="match status" value="1"/>
</dbReference>
<dbReference type="PRINTS" id="PR01273">
    <property type="entry name" value="INVTBRTCOLOR"/>
</dbReference>
<dbReference type="GO" id="GO:0005576">
    <property type="term" value="C:extracellular region"/>
    <property type="evidence" value="ECO:0007669"/>
    <property type="project" value="UniProtKB-SubCell"/>
</dbReference>
<reference evidence="12" key="3">
    <citation type="submission" date="2023-05" db="EMBL/GenBank/DDBJ databases">
        <authorList>
            <person name="Smith C.H."/>
        </authorList>
    </citation>
    <scope>NUCLEOTIDE SEQUENCE</scope>
    <source>
        <strain evidence="12">CHS0354</strain>
        <tissue evidence="12">Mantle</tissue>
    </source>
</reference>
<dbReference type="CDD" id="cd19437">
    <property type="entry name" value="lipocalin_apoD-like"/>
    <property type="match status" value="1"/>
</dbReference>
<name>A0AAE0SC43_9BIVA</name>
<comment type="similarity">
    <text evidence="2 10">Belongs to the calycin superfamily. Lipocalin family.</text>
</comment>
<gene>
    <name evidence="12" type="ORF">CHS0354_017449</name>
</gene>
<dbReference type="Gene3D" id="2.40.128.20">
    <property type="match status" value="1"/>
</dbReference>
<dbReference type="PANTHER" id="PTHR10612">
    <property type="entry name" value="APOLIPOPROTEIN D"/>
    <property type="match status" value="1"/>
</dbReference>
<accession>A0AAE0SC43</accession>
<dbReference type="GO" id="GO:0000302">
    <property type="term" value="P:response to reactive oxygen species"/>
    <property type="evidence" value="ECO:0007669"/>
    <property type="project" value="TreeGrafter"/>
</dbReference>
<dbReference type="PRINTS" id="PR00179">
    <property type="entry name" value="LIPOCALIN"/>
</dbReference>
<dbReference type="GO" id="GO:0006629">
    <property type="term" value="P:lipid metabolic process"/>
    <property type="evidence" value="ECO:0007669"/>
    <property type="project" value="TreeGrafter"/>
</dbReference>
<dbReference type="PIRSF" id="PIRSF036893">
    <property type="entry name" value="Lipocalin_ApoD"/>
    <property type="match status" value="1"/>
</dbReference>
<evidence type="ECO:0000256" key="9">
    <source>
        <dbReference type="ARBA" id="ARBA00023180"/>
    </source>
</evidence>
<keyword evidence="6 10" id="KW-0732">Signal</keyword>
<dbReference type="GO" id="GO:0031409">
    <property type="term" value="F:pigment binding"/>
    <property type="evidence" value="ECO:0007669"/>
    <property type="project" value="InterPro"/>
</dbReference>
<evidence type="ECO:0000256" key="6">
    <source>
        <dbReference type="ARBA" id="ARBA00022729"/>
    </source>
</evidence>
<feature type="chain" id="PRO_5041785666" description="Apolipoprotein D" evidence="10">
    <location>
        <begin position="18"/>
        <end position="186"/>
    </location>
</feature>
<evidence type="ECO:0000256" key="1">
    <source>
        <dbReference type="ARBA" id="ARBA00004613"/>
    </source>
</evidence>
<evidence type="ECO:0000259" key="11">
    <source>
        <dbReference type="Pfam" id="PF08212"/>
    </source>
</evidence>
<keyword evidence="13" id="KW-1185">Reference proteome</keyword>
<dbReference type="EMBL" id="JAEAOA010001076">
    <property type="protein sequence ID" value="KAK3589107.1"/>
    <property type="molecule type" value="Genomic_DNA"/>
</dbReference>
<dbReference type="PANTHER" id="PTHR10612:SF34">
    <property type="entry name" value="APOLIPOPROTEIN D"/>
    <property type="match status" value="1"/>
</dbReference>
<dbReference type="GO" id="GO:0008289">
    <property type="term" value="F:lipid binding"/>
    <property type="evidence" value="ECO:0007669"/>
    <property type="project" value="UniProtKB-KW"/>
</dbReference>
<evidence type="ECO:0000313" key="13">
    <source>
        <dbReference type="Proteomes" id="UP001195483"/>
    </source>
</evidence>
<keyword evidence="5" id="KW-0964">Secreted</keyword>
<dbReference type="Pfam" id="PF08212">
    <property type="entry name" value="Lipocalin_2"/>
    <property type="match status" value="1"/>
</dbReference>
<keyword evidence="9" id="KW-0325">Glycoprotein</keyword>
<reference evidence="12" key="1">
    <citation type="journal article" date="2021" name="Genome Biol. Evol.">
        <title>A High-Quality Reference Genome for a Parasitic Bivalve with Doubly Uniparental Inheritance (Bivalvia: Unionida).</title>
        <authorList>
            <person name="Smith C.H."/>
        </authorList>
    </citation>
    <scope>NUCLEOTIDE SEQUENCE</scope>
    <source>
        <strain evidence="12">CHS0354</strain>
    </source>
</reference>
<keyword evidence="7" id="KW-0446">Lipid-binding</keyword>
<dbReference type="FunFam" id="2.40.128.20:FF:000003">
    <property type="entry name" value="Apolipoprotein D"/>
    <property type="match status" value="1"/>
</dbReference>
<evidence type="ECO:0000256" key="3">
    <source>
        <dbReference type="ARBA" id="ARBA00019890"/>
    </source>
</evidence>
<dbReference type="GO" id="GO:0005737">
    <property type="term" value="C:cytoplasm"/>
    <property type="evidence" value="ECO:0007669"/>
    <property type="project" value="TreeGrafter"/>
</dbReference>
<keyword evidence="8" id="KW-1015">Disulfide bond</keyword>
<dbReference type="InterPro" id="IPR022271">
    <property type="entry name" value="Lipocalin_ApoD"/>
</dbReference>
<evidence type="ECO:0000256" key="5">
    <source>
        <dbReference type="ARBA" id="ARBA00022525"/>
    </source>
</evidence>